<keyword evidence="2" id="KW-1185">Reference proteome</keyword>
<accession>A0ACD0P4N5</accession>
<organism evidence="1 2">
    <name type="scientific">Violaceomyces palustris</name>
    <dbReference type="NCBI Taxonomy" id="1673888"/>
    <lineage>
        <taxon>Eukaryota</taxon>
        <taxon>Fungi</taxon>
        <taxon>Dikarya</taxon>
        <taxon>Basidiomycota</taxon>
        <taxon>Ustilaginomycotina</taxon>
        <taxon>Ustilaginomycetes</taxon>
        <taxon>Violaceomycetales</taxon>
        <taxon>Violaceomycetaceae</taxon>
        <taxon>Violaceomyces</taxon>
    </lineage>
</organism>
<gene>
    <name evidence="1" type="ORF">IE53DRAFT_373257</name>
</gene>
<sequence length="785" mass="86366">MPAKHRRSPSYYSSSSTSSPFSLLPRLDRHINHQALASPPTRPFHIKRRRRASQPLPASTSLKYAASATARRHLGDLSSSAGYSSTSADSSSEDDDDAGWKALNGAAHRGTTSLEYLDLSLSLPYTLVSVRNHFLSYLADLESRVRGFYNSHQQGFVDPFFGSKPESSRDSQFAPFYAQLEALRDDLRKLALLLPSPSSSFPFPSPPSIPNPGAVLAARSQSLASDWERLSSSFKFPLQLRSGFPVALPRPKMPSAPDPRKFRSELPSLPTLPSFQGFPQLEMDFAALWQPLSSHLPTAGLNILAKIQTRLEALQESASAITLRDCFYSSHGHALGGGAVVGHDDDDPDGHDDDDKYRRLARRIHPSLSERFEKTLGDLTARGKARAGSVVQRAGEAARGAEDAFHQMALELARNGQALLRYENLPDLWKNNEHILSGYRFIPARNWWGLVRSTFQIHNETGNIHTHLWGLVVILPLFWPSKGLDEQTTPTDRFIQTLYLIAAAKCLTLSVSWHVMAGCSDHKWFERFACVDYTGIAWLVAASILTTVYNAFYCQPNLAMFYSATTLLVGLVGAILPWAAWFNDRSAKPIRIAVFLTMCFTALLPFSHAAFEHGLVKTATFFSPILPSLAFYVGGLVLYALQIPESLAPGKFDLWGHSHQLWHIGIVLAILSHHSASLTFHAGRFDFSCSAATSPLGGTVTNHGNIDLLFEKAGGLEGIVGLSKADKVIHHWRQILGSIGGGALDQELGAHLGRDGAEGSVDLDQEVVRLRELVVPDLELDPIQR</sequence>
<dbReference type="Proteomes" id="UP000245626">
    <property type="component" value="Unassembled WGS sequence"/>
</dbReference>
<evidence type="ECO:0000313" key="2">
    <source>
        <dbReference type="Proteomes" id="UP000245626"/>
    </source>
</evidence>
<evidence type="ECO:0000313" key="1">
    <source>
        <dbReference type="EMBL" id="PWN52980.1"/>
    </source>
</evidence>
<proteinExistence type="predicted"/>
<protein>
    <submittedName>
        <fullName evidence="1">HlyIII-domain-containing protein</fullName>
    </submittedName>
</protein>
<reference evidence="1 2" key="1">
    <citation type="journal article" date="2018" name="Mol. Biol. Evol.">
        <title>Broad Genomic Sampling Reveals a Smut Pathogenic Ancestry of the Fungal Clade Ustilaginomycotina.</title>
        <authorList>
            <person name="Kijpornyongpan T."/>
            <person name="Mondo S.J."/>
            <person name="Barry K."/>
            <person name="Sandor L."/>
            <person name="Lee J."/>
            <person name="Lipzen A."/>
            <person name="Pangilinan J."/>
            <person name="LaButti K."/>
            <person name="Hainaut M."/>
            <person name="Henrissat B."/>
            <person name="Grigoriev I.V."/>
            <person name="Spatafora J.W."/>
            <person name="Aime M.C."/>
        </authorList>
    </citation>
    <scope>NUCLEOTIDE SEQUENCE [LARGE SCALE GENOMIC DNA]</scope>
    <source>
        <strain evidence="1 2">SA 807</strain>
    </source>
</reference>
<dbReference type="EMBL" id="KZ819747">
    <property type="protein sequence ID" value="PWN52980.1"/>
    <property type="molecule type" value="Genomic_DNA"/>
</dbReference>
<name>A0ACD0P4N5_9BASI</name>